<evidence type="ECO:0000313" key="3">
    <source>
        <dbReference type="Proteomes" id="UP000248340"/>
    </source>
</evidence>
<feature type="compositionally biased region" description="Basic and acidic residues" evidence="1">
    <location>
        <begin position="25"/>
        <end position="37"/>
    </location>
</feature>
<protein>
    <submittedName>
        <fullName evidence="2">Uncharacterized protein</fullName>
    </submittedName>
</protein>
<name>A0A319D968_9EURO</name>
<dbReference type="GeneID" id="37139202"/>
<keyword evidence="3" id="KW-1185">Reference proteome</keyword>
<gene>
    <name evidence="2" type="ORF">BO82DRAFT_359037</name>
</gene>
<dbReference type="EMBL" id="KZ821756">
    <property type="protein sequence ID" value="PYH76512.1"/>
    <property type="molecule type" value="Genomic_DNA"/>
</dbReference>
<feature type="compositionally biased region" description="Basic residues" evidence="1">
    <location>
        <begin position="38"/>
        <end position="53"/>
    </location>
</feature>
<dbReference type="RefSeq" id="XP_025486712.1">
    <property type="nucleotide sequence ID" value="XM_025636461.1"/>
</dbReference>
<proteinExistence type="predicted"/>
<dbReference type="Proteomes" id="UP000248340">
    <property type="component" value="Unassembled WGS sequence"/>
</dbReference>
<dbReference type="AlphaFoldDB" id="A0A319D968"/>
<evidence type="ECO:0000256" key="1">
    <source>
        <dbReference type="SAM" id="MobiDB-lite"/>
    </source>
</evidence>
<organism evidence="2 3">
    <name type="scientific">Aspergillus uvarum CBS 121591</name>
    <dbReference type="NCBI Taxonomy" id="1448315"/>
    <lineage>
        <taxon>Eukaryota</taxon>
        <taxon>Fungi</taxon>
        <taxon>Dikarya</taxon>
        <taxon>Ascomycota</taxon>
        <taxon>Pezizomycotina</taxon>
        <taxon>Eurotiomycetes</taxon>
        <taxon>Eurotiomycetidae</taxon>
        <taxon>Eurotiales</taxon>
        <taxon>Aspergillaceae</taxon>
        <taxon>Aspergillus</taxon>
        <taxon>Aspergillus subgen. Circumdati</taxon>
    </lineage>
</organism>
<evidence type="ECO:0000313" key="2">
    <source>
        <dbReference type="EMBL" id="PYH76512.1"/>
    </source>
</evidence>
<feature type="compositionally biased region" description="Low complexity" evidence="1">
    <location>
        <begin position="54"/>
        <end position="65"/>
    </location>
</feature>
<reference evidence="2 3" key="1">
    <citation type="submission" date="2016-12" db="EMBL/GenBank/DDBJ databases">
        <title>The genomes of Aspergillus section Nigri reveals drivers in fungal speciation.</title>
        <authorList>
            <consortium name="DOE Joint Genome Institute"/>
            <person name="Vesth T.C."/>
            <person name="Nybo J."/>
            <person name="Theobald S."/>
            <person name="Brandl J."/>
            <person name="Frisvad J.C."/>
            <person name="Nielsen K.F."/>
            <person name="Lyhne E.K."/>
            <person name="Kogle M.E."/>
            <person name="Kuo A."/>
            <person name="Riley R."/>
            <person name="Clum A."/>
            <person name="Nolan M."/>
            <person name="Lipzen A."/>
            <person name="Salamov A."/>
            <person name="Henrissat B."/>
            <person name="Wiebenga A."/>
            <person name="De Vries R.P."/>
            <person name="Grigoriev I.V."/>
            <person name="Mortensen U.H."/>
            <person name="Andersen M.R."/>
            <person name="Baker S.E."/>
        </authorList>
    </citation>
    <scope>NUCLEOTIDE SEQUENCE [LARGE SCALE GENOMIC DNA]</scope>
    <source>
        <strain evidence="2 3">CBS 121591</strain>
    </source>
</reference>
<feature type="region of interest" description="Disordered" evidence="1">
    <location>
        <begin position="1"/>
        <end position="65"/>
    </location>
</feature>
<accession>A0A319D968</accession>
<dbReference type="VEuPathDB" id="FungiDB:BO82DRAFT_359037"/>
<sequence>MPPAASDDLFRQQSRSPGDTIPPEDNTRLNLEHELGGKSKKKGKSGSKAKAKAAKAAAKSSPGDL</sequence>
<dbReference type="STRING" id="1448315.A0A319D968"/>